<organism evidence="1">
    <name type="scientific">virus sp. ct1Uu26</name>
    <dbReference type="NCBI Taxonomy" id="2826789"/>
    <lineage>
        <taxon>Viruses</taxon>
    </lineage>
</organism>
<name>A0A8S5R8L2_9VIRU</name>
<sequence length="57" mass="6534">METITRDGITYLSHIDITDVKEYLTKEEFAKFKGAGIKFPPEVEALFEDKKNEKPTA</sequence>
<accession>A0A8S5R8L2</accession>
<protein>
    <submittedName>
        <fullName evidence="1">Uncharacterized protein</fullName>
    </submittedName>
</protein>
<dbReference type="EMBL" id="BK015840">
    <property type="protein sequence ID" value="DAE27515.1"/>
    <property type="molecule type" value="Genomic_DNA"/>
</dbReference>
<reference evidence="1" key="1">
    <citation type="journal article" date="2021" name="Proc. Natl. Acad. Sci. U.S.A.">
        <title>A Catalog of Tens of Thousands of Viruses from Human Metagenomes Reveals Hidden Associations with Chronic Diseases.</title>
        <authorList>
            <person name="Tisza M.J."/>
            <person name="Buck C.B."/>
        </authorList>
    </citation>
    <scope>NUCLEOTIDE SEQUENCE</scope>
    <source>
        <strain evidence="1">Ct1Uu26</strain>
    </source>
</reference>
<proteinExistence type="predicted"/>
<evidence type="ECO:0000313" key="1">
    <source>
        <dbReference type="EMBL" id="DAE27515.1"/>
    </source>
</evidence>